<evidence type="ECO:0000313" key="2">
    <source>
        <dbReference type="EMBL" id="KAK8073682.1"/>
    </source>
</evidence>
<dbReference type="InterPro" id="IPR052897">
    <property type="entry name" value="Sec-Metab_Biosynth_Hydrolase"/>
</dbReference>
<dbReference type="GeneID" id="92089053"/>
<proteinExistence type="predicted"/>
<dbReference type="Pfam" id="PF12697">
    <property type="entry name" value="Abhydrolase_6"/>
    <property type="match status" value="1"/>
</dbReference>
<dbReference type="Gene3D" id="3.40.50.1820">
    <property type="entry name" value="alpha/beta hydrolase"/>
    <property type="match status" value="1"/>
</dbReference>
<dbReference type="GO" id="GO:0016787">
    <property type="term" value="F:hydrolase activity"/>
    <property type="evidence" value="ECO:0007669"/>
    <property type="project" value="UniProtKB-KW"/>
</dbReference>
<sequence>MSKPFFVPLHGAWHTSKCFTPLISALVVCPALPSSNATPLPKDWNADVEAIQTTVSKLVEEHDVVVVMHSFSGLTGGTSLEGLDKQSCTAKGFTGGVIRLVYIAAFLVPEGFQHSPAGTRDNMVPQMKTDMDVRGRLLSAIRASQIQAGSITILPEDAKDMFYQDVDDATSAKLAKDLQAQSLGAYWCKTTFAAWRYIPTTYIICKRDVPTTVAAIHWLIDTAKASGPHKIDCVIEVDAGHSPFVSKPQWLADTLLAEANRGL</sequence>
<keyword evidence="2" id="KW-0378">Hydrolase</keyword>
<keyword evidence="3" id="KW-1185">Reference proteome</keyword>
<dbReference type="PANTHER" id="PTHR37017:SF11">
    <property type="entry name" value="ESTERASE_LIPASE_THIOESTERASE DOMAIN-CONTAINING PROTEIN"/>
    <property type="match status" value="1"/>
</dbReference>
<comment type="caution">
    <text evidence="2">The sequence shown here is derived from an EMBL/GenBank/DDBJ whole genome shotgun (WGS) entry which is preliminary data.</text>
</comment>
<protein>
    <submittedName>
        <fullName evidence="2">Alpha/beta hydrolase fold-1</fullName>
    </submittedName>
</protein>
<accession>A0ABR1VR37</accession>
<evidence type="ECO:0000313" key="3">
    <source>
        <dbReference type="Proteomes" id="UP001480595"/>
    </source>
</evidence>
<reference evidence="2 3" key="1">
    <citation type="submission" date="2023-01" db="EMBL/GenBank/DDBJ databases">
        <title>Analysis of 21 Apiospora genomes using comparative genomics revels a genus with tremendous synthesis potential of carbohydrate active enzymes and secondary metabolites.</title>
        <authorList>
            <person name="Sorensen T."/>
        </authorList>
    </citation>
    <scope>NUCLEOTIDE SEQUENCE [LARGE SCALE GENOMIC DNA]</scope>
    <source>
        <strain evidence="2 3">CBS 135458</strain>
    </source>
</reference>
<evidence type="ECO:0000259" key="1">
    <source>
        <dbReference type="Pfam" id="PF12697"/>
    </source>
</evidence>
<organism evidence="2 3">
    <name type="scientific">Apiospora phragmitis</name>
    <dbReference type="NCBI Taxonomy" id="2905665"/>
    <lineage>
        <taxon>Eukaryota</taxon>
        <taxon>Fungi</taxon>
        <taxon>Dikarya</taxon>
        <taxon>Ascomycota</taxon>
        <taxon>Pezizomycotina</taxon>
        <taxon>Sordariomycetes</taxon>
        <taxon>Xylariomycetidae</taxon>
        <taxon>Amphisphaeriales</taxon>
        <taxon>Apiosporaceae</taxon>
        <taxon>Apiospora</taxon>
    </lineage>
</organism>
<dbReference type="RefSeq" id="XP_066718157.1">
    <property type="nucleotide sequence ID" value="XM_066855990.1"/>
</dbReference>
<dbReference type="SUPFAM" id="SSF53474">
    <property type="entry name" value="alpha/beta-Hydrolases"/>
    <property type="match status" value="1"/>
</dbReference>
<name>A0ABR1VR37_9PEZI</name>
<dbReference type="InterPro" id="IPR029058">
    <property type="entry name" value="AB_hydrolase_fold"/>
</dbReference>
<dbReference type="EMBL" id="JAQQWL010000005">
    <property type="protein sequence ID" value="KAK8073682.1"/>
    <property type="molecule type" value="Genomic_DNA"/>
</dbReference>
<dbReference type="InterPro" id="IPR000073">
    <property type="entry name" value="AB_hydrolase_1"/>
</dbReference>
<feature type="domain" description="AB hydrolase-1" evidence="1">
    <location>
        <begin position="9"/>
        <end position="253"/>
    </location>
</feature>
<gene>
    <name evidence="2" type="ORF">PG994_004581</name>
</gene>
<dbReference type="Proteomes" id="UP001480595">
    <property type="component" value="Unassembled WGS sequence"/>
</dbReference>
<dbReference type="PANTHER" id="PTHR37017">
    <property type="entry name" value="AB HYDROLASE-1 DOMAIN-CONTAINING PROTEIN-RELATED"/>
    <property type="match status" value="1"/>
</dbReference>